<dbReference type="EMBL" id="CAMXCT020002308">
    <property type="protein sequence ID" value="CAL1150606.1"/>
    <property type="molecule type" value="Genomic_DNA"/>
</dbReference>
<organism evidence="1">
    <name type="scientific">Cladocopium goreaui</name>
    <dbReference type="NCBI Taxonomy" id="2562237"/>
    <lineage>
        <taxon>Eukaryota</taxon>
        <taxon>Sar</taxon>
        <taxon>Alveolata</taxon>
        <taxon>Dinophyceae</taxon>
        <taxon>Suessiales</taxon>
        <taxon>Symbiodiniaceae</taxon>
        <taxon>Cladocopium</taxon>
    </lineage>
</organism>
<proteinExistence type="predicted"/>
<protein>
    <submittedName>
        <fullName evidence="1">Uncharacterized protein</fullName>
    </submittedName>
</protein>
<gene>
    <name evidence="1" type="ORF">C1SCF055_LOCUS23636</name>
</gene>
<dbReference type="AlphaFoldDB" id="A0A9P1CTP2"/>
<name>A0A9P1CTP2_9DINO</name>
<reference evidence="1" key="1">
    <citation type="submission" date="2022-10" db="EMBL/GenBank/DDBJ databases">
        <authorList>
            <person name="Chen Y."/>
            <person name="Dougan E. K."/>
            <person name="Chan C."/>
            <person name="Rhodes N."/>
            <person name="Thang M."/>
        </authorList>
    </citation>
    <scope>NUCLEOTIDE SEQUENCE</scope>
</reference>
<evidence type="ECO:0000313" key="1">
    <source>
        <dbReference type="EMBL" id="CAI3997231.1"/>
    </source>
</evidence>
<reference evidence="2" key="2">
    <citation type="submission" date="2024-04" db="EMBL/GenBank/DDBJ databases">
        <authorList>
            <person name="Chen Y."/>
            <person name="Shah S."/>
            <person name="Dougan E. K."/>
            <person name="Thang M."/>
            <person name="Chan C."/>
        </authorList>
    </citation>
    <scope>NUCLEOTIDE SEQUENCE [LARGE SCALE GENOMIC DNA]</scope>
</reference>
<dbReference type="OrthoDB" id="10524281at2759"/>
<evidence type="ECO:0000313" key="2">
    <source>
        <dbReference type="EMBL" id="CAL1150606.1"/>
    </source>
</evidence>
<dbReference type="SUPFAM" id="SSF53254">
    <property type="entry name" value="Phosphoglycerate mutase-like"/>
    <property type="match status" value="1"/>
</dbReference>
<sequence length="101" mass="11932">MRRQICQRSRSATSRSISSLRLRHTQLLLRGGARTPLEPLEPESFWRSTLPNETLLRRHILNSTEGARRKVRLDSLWNQLTLRGMDESYALGRRIETWIFE</sequence>
<feature type="non-terminal residue" evidence="1">
    <location>
        <position position="101"/>
    </location>
</feature>
<comment type="caution">
    <text evidence="1">The sequence shown here is derived from an EMBL/GenBank/DDBJ whole genome shotgun (WGS) entry which is preliminary data.</text>
</comment>
<accession>A0A9P1CTP2</accession>
<keyword evidence="3" id="KW-1185">Reference proteome</keyword>
<dbReference type="Proteomes" id="UP001152797">
    <property type="component" value="Unassembled WGS sequence"/>
</dbReference>
<dbReference type="Gene3D" id="3.40.50.1240">
    <property type="entry name" value="Phosphoglycerate mutase-like"/>
    <property type="match status" value="1"/>
</dbReference>
<dbReference type="EMBL" id="CAMXCT010002308">
    <property type="protein sequence ID" value="CAI3997231.1"/>
    <property type="molecule type" value="Genomic_DNA"/>
</dbReference>
<evidence type="ECO:0000313" key="3">
    <source>
        <dbReference type="Proteomes" id="UP001152797"/>
    </source>
</evidence>
<dbReference type="InterPro" id="IPR029033">
    <property type="entry name" value="His_PPase_superfam"/>
</dbReference>
<dbReference type="EMBL" id="CAMXCT030002308">
    <property type="protein sequence ID" value="CAL4784543.1"/>
    <property type="molecule type" value="Genomic_DNA"/>
</dbReference>